<feature type="region of interest" description="Disordered" evidence="2">
    <location>
        <begin position="1"/>
        <end position="24"/>
    </location>
</feature>
<feature type="compositionally biased region" description="Basic and acidic residues" evidence="2">
    <location>
        <begin position="1480"/>
        <end position="1502"/>
    </location>
</feature>
<feature type="compositionally biased region" description="Basic residues" evidence="2">
    <location>
        <begin position="1503"/>
        <end position="1514"/>
    </location>
</feature>
<dbReference type="Proteomes" id="UP000250235">
    <property type="component" value="Unassembled WGS sequence"/>
</dbReference>
<feature type="region of interest" description="Disordered" evidence="2">
    <location>
        <begin position="148"/>
        <end position="222"/>
    </location>
</feature>
<keyword evidence="1" id="KW-0175">Coiled coil</keyword>
<evidence type="ECO:0000256" key="2">
    <source>
        <dbReference type="SAM" id="MobiDB-lite"/>
    </source>
</evidence>
<evidence type="ECO:0000313" key="4">
    <source>
        <dbReference type="Proteomes" id="UP000250235"/>
    </source>
</evidence>
<accession>A0A2Z7D5N9</accession>
<evidence type="ECO:0000256" key="1">
    <source>
        <dbReference type="SAM" id="Coils"/>
    </source>
</evidence>
<feature type="compositionally biased region" description="Low complexity" evidence="2">
    <location>
        <begin position="206"/>
        <end position="216"/>
    </location>
</feature>
<feature type="region of interest" description="Disordered" evidence="2">
    <location>
        <begin position="1456"/>
        <end position="1514"/>
    </location>
</feature>
<gene>
    <name evidence="3" type="ORF">F511_25128</name>
</gene>
<feature type="compositionally biased region" description="Acidic residues" evidence="2">
    <location>
        <begin position="873"/>
        <end position="883"/>
    </location>
</feature>
<evidence type="ECO:0008006" key="5">
    <source>
        <dbReference type="Google" id="ProtNLM"/>
    </source>
</evidence>
<name>A0A2Z7D5N9_9LAMI</name>
<organism evidence="3 4">
    <name type="scientific">Dorcoceras hygrometricum</name>
    <dbReference type="NCBI Taxonomy" id="472368"/>
    <lineage>
        <taxon>Eukaryota</taxon>
        <taxon>Viridiplantae</taxon>
        <taxon>Streptophyta</taxon>
        <taxon>Embryophyta</taxon>
        <taxon>Tracheophyta</taxon>
        <taxon>Spermatophyta</taxon>
        <taxon>Magnoliopsida</taxon>
        <taxon>eudicotyledons</taxon>
        <taxon>Gunneridae</taxon>
        <taxon>Pentapetalae</taxon>
        <taxon>asterids</taxon>
        <taxon>lamiids</taxon>
        <taxon>Lamiales</taxon>
        <taxon>Gesneriaceae</taxon>
        <taxon>Didymocarpoideae</taxon>
        <taxon>Trichosporeae</taxon>
        <taxon>Loxocarpinae</taxon>
        <taxon>Dorcoceras</taxon>
    </lineage>
</organism>
<sequence length="1514" mass="167671">MDLPRTESPRHDDRSKSDHGAAARGYAAAARGREVEESTCVTLNGSGIQLAVGPQPLRLRNHNFGLAHRIMVKRLATSPHDPLGITDSACKNPLVVVSVQYGPFNTYIPIRPTTIGKSRVARDPIAMHTSWRSNSDIASVTSIGYPHMKASGESSTTKHRLLHASGPHPIPPPNDPKSHKKPSRKYDQKVLVAEESTKSWADTDSDSTSSSSSSSDSEQEEVHCLMADQTSDDKVFDFSNIEFTREDLVSALNDMVKEYRKLSHSFEEIKAENISLKNSSIESSSEELEDTDSLKTELSKLKIENDLLRNESSELKAEVEKLTKEMSSWNQSARALHKLQEIQISVYDRTGLGFNSSDSSEGETSTQSQPAHDKFNKMSFVKANVIYDCYESITFDDQNSPKLSDNGKVGIGFQRPENSKPSWLKNKLDKDKAKAGSKSFVPNQPRRNSRKEKSGGTVDAQLREAYCVGKIPVAGGTRIWIVKQSSLNQPSEMASSLISSIHHIDFDSVFGFDDAELVQIFESLITTGLKVFLGCPVVFYEAALTEFFANSSVRNGVVLSTIRGTAIEISEEVFDTTFELPTEGLTDLSEVPKNLAFDARSLFSESTEQVKAGSFDAVTRDRFMLMTGITFDVKVNWSSLLFGILKEMVTPGSRQAKGYAIQICVLLKNIPGLELGESRAFPVPRVLTEKTVHMYVVINEKVGTEEVADAPRVKKTPVKKAVSQKRPAAVEVEVAPVVKKKRTTKGKPVVIAQEAVPLQIIEGTAAVPVEQPPVPKRKIQKRKRRFVLEADDEIVDDQPAAEAATGMQEPVIENEQAVTEPAVGTVLVEPVVEKSPVVEPAVTTVVNEGPSTADDVDDIIQQVLTETAKLETTDEGDPVDEPDVSGAHVEDQPAGPAAERPWFDIPYEDIIAQFNDRPVVTPSDTDEEMEPVVEEQSADEAMSLEDILMSIPVEVSLPSAGVDITKITMGKEIKIPGVDEWTWFCLWKFGLQCPTSLLLPPRKVPLEDLIYTTCTDPIPQPAAARTPRLHQPSAVTHLFYAYVRKATNTEFNVIVLGRDLILYWLTADCDDITADVIIADPSTDSADITAADPSCCLLILLTSITWYLASLPQIPVDDKGKEILVEKDPVKGNPVTEKIVLTLADIDCLVKLREKVIDDVEKFFYSFSLKRLSNLKIDESYFAKEELVLTWAEAESMGVALNRKRYILLKYREMLLRKFLEARRINFTPGDGSSAVDLKILDQLSDIHSFVLEELKNETQAHGLTCWIRTMLFVDGVWAVEPCADHWVKIPRSVVHNEVPRQRSYDDTLPLVSTFFGVLRKHLFSSLTTEDIHSFVGSIASERTVLCNVQLAVSSVFAFEDNQMDIDHHTDSPIRFTSDDIPLDATVANQYSLPAAATPDVTEALAQLQASIDQIRDMDGDAKLKDILLMHLHGIEQRLTARLDNQDRVLGALREVSSSHPQPPPDDQNRNSGIAGGGGDTDRSIVERLLTADRQRQRERSRGHSSGSYKRRRH</sequence>
<feature type="region of interest" description="Disordered" evidence="2">
    <location>
        <begin position="406"/>
        <end position="456"/>
    </location>
</feature>
<reference evidence="3 4" key="1">
    <citation type="journal article" date="2015" name="Proc. Natl. Acad. Sci. U.S.A.">
        <title>The resurrection genome of Boea hygrometrica: A blueprint for survival of dehydration.</title>
        <authorList>
            <person name="Xiao L."/>
            <person name="Yang G."/>
            <person name="Zhang L."/>
            <person name="Yang X."/>
            <person name="Zhao S."/>
            <person name="Ji Z."/>
            <person name="Zhou Q."/>
            <person name="Hu M."/>
            <person name="Wang Y."/>
            <person name="Chen M."/>
            <person name="Xu Y."/>
            <person name="Jin H."/>
            <person name="Xiao X."/>
            <person name="Hu G."/>
            <person name="Bao F."/>
            <person name="Hu Y."/>
            <person name="Wan P."/>
            <person name="Li L."/>
            <person name="Deng X."/>
            <person name="Kuang T."/>
            <person name="Xiang C."/>
            <person name="Zhu J.K."/>
            <person name="Oliver M.J."/>
            <person name="He Y."/>
        </authorList>
    </citation>
    <scope>NUCLEOTIDE SEQUENCE [LARGE SCALE GENOMIC DNA]</scope>
    <source>
        <strain evidence="4">cv. XS01</strain>
    </source>
</reference>
<evidence type="ECO:0000313" key="3">
    <source>
        <dbReference type="EMBL" id="KZV53679.1"/>
    </source>
</evidence>
<proteinExistence type="predicted"/>
<keyword evidence="4" id="KW-1185">Reference proteome</keyword>
<dbReference type="EMBL" id="KQ990091">
    <property type="protein sequence ID" value="KZV53679.1"/>
    <property type="molecule type" value="Genomic_DNA"/>
</dbReference>
<feature type="region of interest" description="Disordered" evidence="2">
    <location>
        <begin position="868"/>
        <end position="900"/>
    </location>
</feature>
<protein>
    <recommendedName>
        <fullName evidence="5">Dystroglycan-like</fullName>
    </recommendedName>
</protein>
<feature type="coiled-coil region" evidence="1">
    <location>
        <begin position="252"/>
        <end position="332"/>
    </location>
</feature>
<feature type="compositionally biased region" description="Basic and acidic residues" evidence="2">
    <location>
        <begin position="1"/>
        <end position="21"/>
    </location>
</feature>